<dbReference type="EMBL" id="BKAG01000001">
    <property type="protein sequence ID" value="GEP40777.1"/>
    <property type="molecule type" value="Genomic_DNA"/>
</dbReference>
<feature type="binding site" evidence="1">
    <location>
        <position position="92"/>
    </location>
    <ligand>
        <name>a divalent metal cation</name>
        <dbReference type="ChEBI" id="CHEBI:60240"/>
        <label>1</label>
    </ligand>
</feature>
<keyword evidence="3" id="KW-1185">Reference proteome</keyword>
<dbReference type="Gene3D" id="3.20.20.140">
    <property type="entry name" value="Metal-dependent hydrolases"/>
    <property type="match status" value="1"/>
</dbReference>
<reference evidence="2 3" key="1">
    <citation type="submission" date="2019-07" db="EMBL/GenBank/DDBJ databases">
        <title>Whole genome shotgun sequence of Brevifollis gellanilyticus NBRC 108608.</title>
        <authorList>
            <person name="Hosoyama A."/>
            <person name="Uohara A."/>
            <person name="Ohji S."/>
            <person name="Ichikawa N."/>
        </authorList>
    </citation>
    <scope>NUCLEOTIDE SEQUENCE [LARGE SCALE GENOMIC DNA]</scope>
    <source>
        <strain evidence="2 3">NBRC 108608</strain>
    </source>
</reference>
<organism evidence="2 3">
    <name type="scientific">Brevifollis gellanilyticus</name>
    <dbReference type="NCBI Taxonomy" id="748831"/>
    <lineage>
        <taxon>Bacteria</taxon>
        <taxon>Pseudomonadati</taxon>
        <taxon>Verrucomicrobiota</taxon>
        <taxon>Verrucomicrobiia</taxon>
        <taxon>Verrucomicrobiales</taxon>
        <taxon>Verrucomicrobiaceae</taxon>
    </lineage>
</organism>
<feature type="binding site" evidence="1">
    <location>
        <position position="8"/>
    </location>
    <ligand>
        <name>a divalent metal cation</name>
        <dbReference type="ChEBI" id="CHEBI:60240"/>
        <label>1</label>
    </ligand>
</feature>
<comment type="caution">
    <text evidence="2">The sequence shown here is derived from an EMBL/GenBank/DDBJ whole genome shotgun (WGS) entry which is preliminary data.</text>
</comment>
<gene>
    <name evidence="2" type="ORF">BGE01nite_00680</name>
</gene>
<dbReference type="Proteomes" id="UP000321577">
    <property type="component" value="Unassembled WGS sequence"/>
</dbReference>
<dbReference type="Pfam" id="PF01026">
    <property type="entry name" value="TatD_DNase"/>
    <property type="match status" value="1"/>
</dbReference>
<feature type="binding site" evidence="1">
    <location>
        <position position="203"/>
    </location>
    <ligand>
        <name>a divalent metal cation</name>
        <dbReference type="ChEBI" id="CHEBI:60240"/>
        <label>1</label>
    </ligand>
</feature>
<proteinExistence type="predicted"/>
<dbReference type="GO" id="GO:0016788">
    <property type="term" value="F:hydrolase activity, acting on ester bonds"/>
    <property type="evidence" value="ECO:0007669"/>
    <property type="project" value="InterPro"/>
</dbReference>
<dbReference type="PANTHER" id="PTHR47176">
    <property type="entry name" value="OSJNBA0020J04.13 PROTEIN"/>
    <property type="match status" value="1"/>
</dbReference>
<evidence type="ECO:0000256" key="1">
    <source>
        <dbReference type="PIRSR" id="PIRSR005902-1"/>
    </source>
</evidence>
<sequence length="270" mass="30695">MLYDAHNHFQDQRLDAVRGEVMRMLPGLGVGEVVVDGSGEDDWEEVAQLAREHAWVRPSFGLHPWYVKERGAQWLEKLRDYLTEFPKAPVGEIGLDRWIENPDIEAQVECFRAQLELAVELDRAASIHCLRAWGLLEEQLRAARLPERGFLLHSYGGPVEMVPGFVKMGAYFSLSPYFGHARKAQQLATFAAVPLDRLLAETDAPDMRPPDELNPHPLMHEGQAINHPANLRVSYELLAKVRGMSVEELEARIEENYRRLFGEAKSGRFS</sequence>
<dbReference type="SUPFAM" id="SSF51556">
    <property type="entry name" value="Metallo-dependent hydrolases"/>
    <property type="match status" value="1"/>
</dbReference>
<dbReference type="InterPro" id="IPR001130">
    <property type="entry name" value="TatD-like"/>
</dbReference>
<feature type="binding site" evidence="1">
    <location>
        <position position="6"/>
    </location>
    <ligand>
        <name>a divalent metal cation</name>
        <dbReference type="ChEBI" id="CHEBI:60240"/>
        <label>1</label>
    </ligand>
</feature>
<dbReference type="InterPro" id="IPR032466">
    <property type="entry name" value="Metal_Hydrolase"/>
</dbReference>
<evidence type="ECO:0000313" key="2">
    <source>
        <dbReference type="EMBL" id="GEP40777.1"/>
    </source>
</evidence>
<evidence type="ECO:0000313" key="3">
    <source>
        <dbReference type="Proteomes" id="UP000321577"/>
    </source>
</evidence>
<dbReference type="AlphaFoldDB" id="A0A512M206"/>
<protein>
    <submittedName>
        <fullName evidence="2">Deoxyribonuclease</fullName>
    </submittedName>
</protein>
<feature type="binding site" evidence="1">
    <location>
        <position position="128"/>
    </location>
    <ligand>
        <name>a divalent metal cation</name>
        <dbReference type="ChEBI" id="CHEBI:60240"/>
        <label>2</label>
    </ligand>
</feature>
<name>A0A512M206_9BACT</name>
<feature type="binding site" evidence="1">
    <location>
        <position position="153"/>
    </location>
    <ligand>
        <name>a divalent metal cation</name>
        <dbReference type="ChEBI" id="CHEBI:60240"/>
        <label>2</label>
    </ligand>
</feature>
<dbReference type="OrthoDB" id="9810005at2"/>
<dbReference type="PIRSF" id="PIRSF005902">
    <property type="entry name" value="DNase_TatD"/>
    <property type="match status" value="1"/>
</dbReference>
<dbReference type="CDD" id="cd01310">
    <property type="entry name" value="TatD_DNAse"/>
    <property type="match status" value="1"/>
</dbReference>
<dbReference type="GO" id="GO:0046872">
    <property type="term" value="F:metal ion binding"/>
    <property type="evidence" value="ECO:0007669"/>
    <property type="project" value="UniProtKB-KW"/>
</dbReference>
<dbReference type="PANTHER" id="PTHR47176:SF1">
    <property type="entry name" value="OS04G0577500 PROTEIN"/>
    <property type="match status" value="1"/>
</dbReference>
<dbReference type="RefSeq" id="WP_146848265.1">
    <property type="nucleotide sequence ID" value="NZ_BKAG01000001.1"/>
</dbReference>
<keyword evidence="1" id="KW-0479">Metal-binding</keyword>
<accession>A0A512M206</accession>